<comment type="caution">
    <text evidence="1">The sequence shown here is derived from an EMBL/GenBank/DDBJ whole genome shotgun (WGS) entry which is preliminary data.</text>
</comment>
<accession>A0ABD0NS71</accession>
<protein>
    <submittedName>
        <fullName evidence="1">Uncharacterized protein</fullName>
    </submittedName>
</protein>
<gene>
    <name evidence="1" type="ORF">M9458_039719</name>
</gene>
<dbReference type="EMBL" id="JAMKFB020000020">
    <property type="protein sequence ID" value="KAL0163966.1"/>
    <property type="molecule type" value="Genomic_DNA"/>
</dbReference>
<feature type="non-terminal residue" evidence="1">
    <location>
        <position position="58"/>
    </location>
</feature>
<reference evidence="1 2" key="1">
    <citation type="submission" date="2024-05" db="EMBL/GenBank/DDBJ databases">
        <title>Genome sequencing and assembly of Indian major carp, Cirrhinus mrigala (Hamilton, 1822).</title>
        <authorList>
            <person name="Mohindra V."/>
            <person name="Chowdhury L.M."/>
            <person name="Lal K."/>
            <person name="Jena J.K."/>
        </authorList>
    </citation>
    <scope>NUCLEOTIDE SEQUENCE [LARGE SCALE GENOMIC DNA]</scope>
    <source>
        <strain evidence="1">CM1030</strain>
        <tissue evidence="1">Blood</tissue>
    </source>
</reference>
<organism evidence="1 2">
    <name type="scientific">Cirrhinus mrigala</name>
    <name type="common">Mrigala</name>
    <dbReference type="NCBI Taxonomy" id="683832"/>
    <lineage>
        <taxon>Eukaryota</taxon>
        <taxon>Metazoa</taxon>
        <taxon>Chordata</taxon>
        <taxon>Craniata</taxon>
        <taxon>Vertebrata</taxon>
        <taxon>Euteleostomi</taxon>
        <taxon>Actinopterygii</taxon>
        <taxon>Neopterygii</taxon>
        <taxon>Teleostei</taxon>
        <taxon>Ostariophysi</taxon>
        <taxon>Cypriniformes</taxon>
        <taxon>Cyprinidae</taxon>
        <taxon>Labeoninae</taxon>
        <taxon>Labeonini</taxon>
        <taxon>Cirrhinus</taxon>
    </lineage>
</organism>
<proteinExistence type="predicted"/>
<name>A0ABD0NS71_CIRMR</name>
<feature type="non-terminal residue" evidence="1">
    <location>
        <position position="1"/>
    </location>
</feature>
<evidence type="ECO:0000313" key="1">
    <source>
        <dbReference type="EMBL" id="KAL0163966.1"/>
    </source>
</evidence>
<dbReference type="AlphaFoldDB" id="A0ABD0NS71"/>
<evidence type="ECO:0000313" key="2">
    <source>
        <dbReference type="Proteomes" id="UP001529510"/>
    </source>
</evidence>
<dbReference type="Proteomes" id="UP001529510">
    <property type="component" value="Unassembled WGS sequence"/>
</dbReference>
<sequence length="58" mass="6735">RELVQRTPALKKTANSVQMNFSRFTRQDLQQAALQINLWEKNTFSLADRLMRTARLAG</sequence>
<keyword evidence="2" id="KW-1185">Reference proteome</keyword>